<keyword evidence="4 6" id="KW-0630">Potassium</keyword>
<dbReference type="OrthoDB" id="9805918at2"/>
<feature type="binding site" evidence="6">
    <location>
        <begin position="246"/>
        <end position="252"/>
    </location>
    <ligand>
        <name>GTP</name>
        <dbReference type="ChEBI" id="CHEBI:37565"/>
    </ligand>
</feature>
<name>B8GRD0_THISH</name>
<dbReference type="SUPFAM" id="SSF52540">
    <property type="entry name" value="P-loop containing nucleoside triphosphate hydrolases"/>
    <property type="match status" value="1"/>
</dbReference>
<keyword evidence="6" id="KW-0378">Hydrolase</keyword>
<evidence type="ECO:0000256" key="5">
    <source>
        <dbReference type="ARBA" id="ARBA00023134"/>
    </source>
</evidence>
<dbReference type="EC" id="3.6.-.-" evidence="6"/>
<comment type="caution">
    <text evidence="6">Lacks conserved residue(s) required for the propagation of feature annotation.</text>
</comment>
<feature type="binding site" evidence="6">
    <location>
        <position position="246"/>
    </location>
    <ligand>
        <name>K(+)</name>
        <dbReference type="ChEBI" id="CHEBI:29103"/>
    </ligand>
</feature>
<dbReference type="eggNOG" id="COG0486">
    <property type="taxonomic scope" value="Bacteria"/>
</dbReference>
<dbReference type="GO" id="GO:0005525">
    <property type="term" value="F:GTP binding"/>
    <property type="evidence" value="ECO:0007669"/>
    <property type="project" value="UniProtKB-UniRule"/>
</dbReference>
<evidence type="ECO:0000313" key="10">
    <source>
        <dbReference type="Proteomes" id="UP000002383"/>
    </source>
</evidence>
<evidence type="ECO:0000256" key="2">
    <source>
        <dbReference type="ARBA" id="ARBA00022694"/>
    </source>
</evidence>
<dbReference type="CDD" id="cd14858">
    <property type="entry name" value="TrmE_N"/>
    <property type="match status" value="1"/>
</dbReference>
<dbReference type="InterPro" id="IPR004520">
    <property type="entry name" value="GTPase_MnmE"/>
</dbReference>
<dbReference type="HOGENOM" id="CLU_019624_3_1_6"/>
<evidence type="ECO:0000256" key="3">
    <source>
        <dbReference type="ARBA" id="ARBA00022741"/>
    </source>
</evidence>
<dbReference type="SUPFAM" id="SSF116878">
    <property type="entry name" value="TrmE connector domain"/>
    <property type="match status" value="1"/>
</dbReference>
<evidence type="ECO:0000256" key="1">
    <source>
        <dbReference type="ARBA" id="ARBA00011043"/>
    </source>
</evidence>
<feature type="binding site" evidence="6">
    <location>
        <begin position="227"/>
        <end position="232"/>
    </location>
    <ligand>
        <name>GTP</name>
        <dbReference type="ChEBI" id="CHEBI:37565"/>
    </ligand>
</feature>
<dbReference type="InterPro" id="IPR027368">
    <property type="entry name" value="MnmE_dom2"/>
</dbReference>
<evidence type="ECO:0000256" key="6">
    <source>
        <dbReference type="HAMAP-Rule" id="MF_00379"/>
    </source>
</evidence>
<dbReference type="Gene3D" id="3.40.50.300">
    <property type="entry name" value="P-loop containing nucleotide triphosphate hydrolases"/>
    <property type="match status" value="1"/>
</dbReference>
<accession>B8GRD0</accession>
<dbReference type="Pfam" id="PF12631">
    <property type="entry name" value="MnmE_helical"/>
    <property type="match status" value="1"/>
</dbReference>
<feature type="binding site" evidence="6">
    <location>
        <position position="252"/>
    </location>
    <ligand>
        <name>Mg(2+)</name>
        <dbReference type="ChEBI" id="CHEBI:18420"/>
    </ligand>
</feature>
<reference evidence="9 10" key="1">
    <citation type="journal article" date="2011" name="Stand. Genomic Sci.">
        <title>Complete genome sequence of 'Thioalkalivibrio sulfidophilus' HL-EbGr7.</title>
        <authorList>
            <person name="Muyzer G."/>
            <person name="Sorokin D.Y."/>
            <person name="Mavromatis K."/>
            <person name="Lapidus A."/>
            <person name="Clum A."/>
            <person name="Ivanova N."/>
            <person name="Pati A."/>
            <person name="d'Haeseleer P."/>
            <person name="Woyke T."/>
            <person name="Kyrpides N.C."/>
        </authorList>
    </citation>
    <scope>NUCLEOTIDE SEQUENCE [LARGE SCALE GENOMIC DNA]</scope>
    <source>
        <strain evidence="9 10">HL-EbGR7</strain>
    </source>
</reference>
<feature type="binding site" evidence="6">
    <location>
        <position position="446"/>
    </location>
    <ligand>
        <name>(6S)-5-formyl-5,6,7,8-tetrahydrofolate</name>
        <dbReference type="ChEBI" id="CHEBI:57457"/>
    </ligand>
</feature>
<feature type="binding site" evidence="6">
    <location>
        <position position="248"/>
    </location>
    <ligand>
        <name>K(+)</name>
        <dbReference type="ChEBI" id="CHEBI:29103"/>
    </ligand>
</feature>
<dbReference type="GO" id="GO:0005829">
    <property type="term" value="C:cytosol"/>
    <property type="evidence" value="ECO:0007669"/>
    <property type="project" value="TreeGrafter"/>
</dbReference>
<dbReference type="InterPro" id="IPR027417">
    <property type="entry name" value="P-loop_NTPase"/>
</dbReference>
<keyword evidence="10" id="KW-1185">Reference proteome</keyword>
<feature type="binding site" evidence="6">
    <location>
        <position position="251"/>
    </location>
    <ligand>
        <name>K(+)</name>
        <dbReference type="ChEBI" id="CHEBI:29103"/>
    </ligand>
</feature>
<organism evidence="9 10">
    <name type="scientific">Thioalkalivibrio sulfidiphilus (strain HL-EbGR7)</name>
    <dbReference type="NCBI Taxonomy" id="396588"/>
    <lineage>
        <taxon>Bacteria</taxon>
        <taxon>Pseudomonadati</taxon>
        <taxon>Pseudomonadota</taxon>
        <taxon>Gammaproteobacteria</taxon>
        <taxon>Chromatiales</taxon>
        <taxon>Ectothiorhodospiraceae</taxon>
        <taxon>Thioalkalivibrio</taxon>
    </lineage>
</organism>
<feature type="binding site" evidence="6">
    <location>
        <position position="25"/>
    </location>
    <ligand>
        <name>(6S)-5-formyl-5,6,7,8-tetrahydrofolate</name>
        <dbReference type="ChEBI" id="CHEBI:57457"/>
    </ligand>
</feature>
<feature type="binding site" evidence="6">
    <location>
        <position position="121"/>
    </location>
    <ligand>
        <name>(6S)-5-formyl-5,6,7,8-tetrahydrofolate</name>
        <dbReference type="ChEBI" id="CHEBI:57457"/>
    </ligand>
</feature>
<comment type="subcellular location">
    <subcellularLocation>
        <location evidence="6">Cytoplasm</location>
    </subcellularLocation>
</comment>
<feature type="binding site" evidence="6">
    <location>
        <position position="231"/>
    </location>
    <ligand>
        <name>Mg(2+)</name>
        <dbReference type="ChEBI" id="CHEBI:18420"/>
    </ligand>
</feature>
<gene>
    <name evidence="6" type="primary">mnmE</name>
    <name evidence="6" type="synonym">trmE</name>
    <name evidence="9" type="ordered locus">Tgr7_3317</name>
</gene>
<dbReference type="GO" id="GO:0002098">
    <property type="term" value="P:tRNA wobble uridine modification"/>
    <property type="evidence" value="ECO:0007669"/>
    <property type="project" value="TreeGrafter"/>
</dbReference>
<dbReference type="Pfam" id="PF01926">
    <property type="entry name" value="MMR_HSR1"/>
    <property type="match status" value="1"/>
</dbReference>
<keyword evidence="5 6" id="KW-0342">GTP-binding</keyword>
<comment type="similarity">
    <text evidence="1 6 7">Belongs to the TRAFAC class TrmE-Era-EngA-EngB-Septin-like GTPase superfamily. TrmE GTPase family.</text>
</comment>
<sequence>MADSPEDTIAAIATPPGFGGVGVVRISGPNTAALARAILGRLPAPRHATYAPFLGEQGETLDDGIALFFPGPRSYTGEDTLELQGHGGPVVLDLLLSRCLALGCRAARPGEFTERAFLNGRLDLAQAEAVADLIEAGSAQAARSARRALEGALSHEVNALLDALTGLRVSVEAALDFPDEDVDILREAQVQARLADLSGRIDRLIRGAAQGALLREGLRLVIAGRPNAGKSSLLNRLVRREAAIVTHIPGTTRDVLRETVSLDGLPLHLVDTAGLRESDDPVEQEGIRRAWAEIEAADAVLLVVDDALGEGEEEAAIRARLPGHLPVICVHNKIDLTGRVPGKQGGVLYLSAQDGQGVDSLREHLKAQAGFSGGEGLFLARRRHLDALTRTAGHVATARDALAVGAGPELVAEDLRLAQETLGEITGRFSSDDLLGRIFSTFCIGK</sequence>
<dbReference type="InterPro" id="IPR005225">
    <property type="entry name" value="Small_GTP-bd"/>
</dbReference>
<dbReference type="RefSeq" id="WP_012639846.1">
    <property type="nucleotide sequence ID" value="NC_011901.1"/>
</dbReference>
<dbReference type="Gene3D" id="3.30.1360.120">
    <property type="entry name" value="Probable tRNA modification gtpase trme, domain 1"/>
    <property type="match status" value="1"/>
</dbReference>
<dbReference type="STRING" id="396588.Tgr7_3317"/>
<dbReference type="NCBIfam" id="NF003661">
    <property type="entry name" value="PRK05291.1-3"/>
    <property type="match status" value="1"/>
</dbReference>
<dbReference type="InterPro" id="IPR027266">
    <property type="entry name" value="TrmE/GcvT-like"/>
</dbReference>
<keyword evidence="6" id="KW-0460">Magnesium</keyword>
<dbReference type="GO" id="GO:0046872">
    <property type="term" value="F:metal ion binding"/>
    <property type="evidence" value="ECO:0007669"/>
    <property type="project" value="UniProtKB-KW"/>
</dbReference>
<keyword evidence="6" id="KW-0479">Metal-binding</keyword>
<dbReference type="EMBL" id="CP001339">
    <property type="protein sequence ID" value="ACL74384.1"/>
    <property type="molecule type" value="Genomic_DNA"/>
</dbReference>
<dbReference type="HAMAP" id="MF_00379">
    <property type="entry name" value="GTPase_MnmE"/>
    <property type="match status" value="1"/>
</dbReference>
<comment type="subunit">
    <text evidence="6">Homodimer. Heterotetramer of two MnmE and two MnmG subunits.</text>
</comment>
<dbReference type="PROSITE" id="PS51709">
    <property type="entry name" value="G_TRME"/>
    <property type="match status" value="1"/>
</dbReference>
<feature type="binding site" evidence="6">
    <location>
        <begin position="271"/>
        <end position="274"/>
    </location>
    <ligand>
        <name>GTP</name>
        <dbReference type="ChEBI" id="CHEBI:37565"/>
    </ligand>
</feature>
<dbReference type="GO" id="GO:0003924">
    <property type="term" value="F:GTPase activity"/>
    <property type="evidence" value="ECO:0007669"/>
    <property type="project" value="UniProtKB-UniRule"/>
</dbReference>
<feature type="binding site" evidence="6">
    <location>
        <position position="82"/>
    </location>
    <ligand>
        <name>(6S)-5-formyl-5,6,7,8-tetrahydrofolate</name>
        <dbReference type="ChEBI" id="CHEBI:57457"/>
    </ligand>
</feature>
<comment type="function">
    <text evidence="6">Exhibits a very high intrinsic GTPase hydrolysis rate. Involved in the addition of a carboxymethylaminomethyl (cmnm) group at the wobble position (U34) of certain tRNAs, forming tRNA-cmnm(5)s(2)U34.</text>
</comment>
<proteinExistence type="inferred from homology"/>
<evidence type="ECO:0000259" key="8">
    <source>
        <dbReference type="PROSITE" id="PS51709"/>
    </source>
</evidence>
<dbReference type="InterPro" id="IPR006073">
    <property type="entry name" value="GTP-bd"/>
</dbReference>
<keyword evidence="3 6" id="KW-0547">Nucleotide-binding</keyword>
<keyword evidence="2 6" id="KW-0819">tRNA processing</keyword>
<dbReference type="GO" id="GO:0030488">
    <property type="term" value="P:tRNA methylation"/>
    <property type="evidence" value="ECO:0007669"/>
    <property type="project" value="TreeGrafter"/>
</dbReference>
<dbReference type="Gene3D" id="1.20.120.430">
    <property type="entry name" value="tRNA modification GTPase MnmE domain 2"/>
    <property type="match status" value="1"/>
</dbReference>
<dbReference type="KEGG" id="tgr:Tgr7_3317"/>
<feature type="binding site" evidence="6">
    <location>
        <position position="227"/>
    </location>
    <ligand>
        <name>K(+)</name>
        <dbReference type="ChEBI" id="CHEBI:29103"/>
    </ligand>
</feature>
<dbReference type="Pfam" id="PF10396">
    <property type="entry name" value="TrmE_N"/>
    <property type="match status" value="1"/>
</dbReference>
<dbReference type="InterPro" id="IPR018948">
    <property type="entry name" value="GTP-bd_TrmE_N"/>
</dbReference>
<keyword evidence="6" id="KW-0963">Cytoplasm</keyword>
<protein>
    <recommendedName>
        <fullName evidence="6">tRNA modification GTPase MnmE</fullName>
        <ecNumber evidence="6">3.6.-.-</ecNumber>
    </recommendedName>
</protein>
<dbReference type="CDD" id="cd04164">
    <property type="entry name" value="trmE"/>
    <property type="match status" value="1"/>
</dbReference>
<evidence type="ECO:0000256" key="7">
    <source>
        <dbReference type="RuleBase" id="RU003313"/>
    </source>
</evidence>
<dbReference type="InterPro" id="IPR031168">
    <property type="entry name" value="G_TrmE"/>
</dbReference>
<dbReference type="AlphaFoldDB" id="B8GRD0"/>
<dbReference type="InterPro" id="IPR025867">
    <property type="entry name" value="MnmE_helical"/>
</dbReference>
<feature type="domain" description="TrmE-type G" evidence="8">
    <location>
        <begin position="217"/>
        <end position="370"/>
    </location>
</feature>
<dbReference type="Proteomes" id="UP000002383">
    <property type="component" value="Chromosome"/>
</dbReference>
<comment type="cofactor">
    <cofactor evidence="6">
        <name>K(+)</name>
        <dbReference type="ChEBI" id="CHEBI:29103"/>
    </cofactor>
    <text evidence="6">Binds 1 potassium ion per subunit.</text>
</comment>
<dbReference type="NCBIfam" id="TIGR00231">
    <property type="entry name" value="small_GTP"/>
    <property type="match status" value="1"/>
</dbReference>
<evidence type="ECO:0000313" key="9">
    <source>
        <dbReference type="EMBL" id="ACL74384.1"/>
    </source>
</evidence>
<dbReference type="NCBIfam" id="TIGR00450">
    <property type="entry name" value="mnmE_trmE_thdF"/>
    <property type="match status" value="1"/>
</dbReference>
<dbReference type="PANTHER" id="PTHR42714">
    <property type="entry name" value="TRNA MODIFICATION GTPASE GTPBP3"/>
    <property type="match status" value="1"/>
</dbReference>
<dbReference type="PANTHER" id="PTHR42714:SF2">
    <property type="entry name" value="TRNA MODIFICATION GTPASE GTPBP3, MITOCHONDRIAL"/>
    <property type="match status" value="1"/>
</dbReference>
<evidence type="ECO:0000256" key="4">
    <source>
        <dbReference type="ARBA" id="ARBA00022958"/>
    </source>
</evidence>